<sequence length="116" mass="12446">MSVQPIEPNPPDTYAVTSDNRLAVQTVIDGFDLPAPTMVARLEAVHITLADPDDLGQWMYALGGTVRRGIEMYGASLWTLHTETPARPGGAVRILVHVPVVSGEDVLAELRSAVSL</sequence>
<organism evidence="1">
    <name type="scientific">Streptomyces sp. JL1001</name>
    <dbReference type="NCBI Taxonomy" id="3078227"/>
    <lineage>
        <taxon>Bacteria</taxon>
        <taxon>Bacillati</taxon>
        <taxon>Actinomycetota</taxon>
        <taxon>Actinomycetes</taxon>
        <taxon>Kitasatosporales</taxon>
        <taxon>Streptomycetaceae</taxon>
        <taxon>Streptomyces</taxon>
    </lineage>
</organism>
<proteinExistence type="predicted"/>
<reference evidence="1" key="1">
    <citation type="submission" date="2023-10" db="EMBL/GenBank/DDBJ databases">
        <title>Complete genome sequence of Streptomyces sp. JL1001.</title>
        <authorList>
            <person name="Jiang L."/>
        </authorList>
    </citation>
    <scope>NUCLEOTIDE SEQUENCE</scope>
    <source>
        <strain evidence="1">JL1001</strain>
    </source>
</reference>
<name>A0AAU8K956_9ACTN</name>
<dbReference type="EMBL" id="CP136798">
    <property type="protein sequence ID" value="XCN12305.1"/>
    <property type="molecule type" value="Genomic_DNA"/>
</dbReference>
<dbReference type="AlphaFoldDB" id="A0AAU8K956"/>
<accession>A0AAU8K956</accession>
<dbReference type="RefSeq" id="WP_354596134.1">
    <property type="nucleotide sequence ID" value="NZ_CP136798.1"/>
</dbReference>
<protein>
    <submittedName>
        <fullName evidence="1">Uncharacterized protein</fullName>
    </submittedName>
</protein>
<evidence type="ECO:0000313" key="1">
    <source>
        <dbReference type="EMBL" id="XCN12305.1"/>
    </source>
</evidence>
<gene>
    <name evidence="1" type="ORF">R1Y80_01030</name>
</gene>